<keyword evidence="2" id="KW-0479">Metal-binding</keyword>
<name>A0A7R9FKC0_9NEOP</name>
<feature type="region of interest" description="Disordered" evidence="7">
    <location>
        <begin position="1982"/>
        <end position="2087"/>
    </location>
</feature>
<dbReference type="PROSITE" id="PS01358">
    <property type="entry name" value="ZF_RANBP2_1"/>
    <property type="match status" value="1"/>
</dbReference>
<dbReference type="EMBL" id="OE000581">
    <property type="protein sequence ID" value="CAD7454358.1"/>
    <property type="molecule type" value="Genomic_DNA"/>
</dbReference>
<feature type="region of interest" description="Disordered" evidence="7">
    <location>
        <begin position="344"/>
        <end position="371"/>
    </location>
</feature>
<feature type="region of interest" description="Disordered" evidence="7">
    <location>
        <begin position="1939"/>
        <end position="1963"/>
    </location>
</feature>
<gene>
    <name evidence="10" type="ORF">TTEB3V08_LOCUS2465</name>
</gene>
<feature type="compositionally biased region" description="Basic and acidic residues" evidence="7">
    <location>
        <begin position="868"/>
        <end position="879"/>
    </location>
</feature>
<dbReference type="InterPro" id="IPR000626">
    <property type="entry name" value="Ubiquitin-like_dom"/>
</dbReference>
<evidence type="ECO:0000256" key="3">
    <source>
        <dbReference type="ARBA" id="ARBA00022771"/>
    </source>
</evidence>
<feature type="compositionally biased region" description="Acidic residues" evidence="7">
    <location>
        <begin position="1943"/>
        <end position="1963"/>
    </location>
</feature>
<feature type="compositionally biased region" description="Basic and acidic residues" evidence="7">
    <location>
        <begin position="665"/>
        <end position="675"/>
    </location>
</feature>
<dbReference type="PANTHER" id="PTHR22770:SF13">
    <property type="entry name" value="RING-TYPE DOMAIN-CONTAINING PROTEIN"/>
    <property type="match status" value="1"/>
</dbReference>
<dbReference type="Gene3D" id="2.30.30.380">
    <property type="entry name" value="Zn-finger domain of Sec23/24"/>
    <property type="match status" value="2"/>
</dbReference>
<dbReference type="GO" id="GO:0008270">
    <property type="term" value="F:zinc ion binding"/>
    <property type="evidence" value="ECO:0007669"/>
    <property type="project" value="UniProtKB-KW"/>
</dbReference>
<dbReference type="PROSITE" id="PS50053">
    <property type="entry name" value="UBIQUITIN_2"/>
    <property type="match status" value="1"/>
</dbReference>
<feature type="region of interest" description="Disordered" evidence="7">
    <location>
        <begin position="1847"/>
        <end position="1921"/>
    </location>
</feature>
<dbReference type="SUPFAM" id="SSF54236">
    <property type="entry name" value="Ubiquitin-like"/>
    <property type="match status" value="1"/>
</dbReference>
<feature type="compositionally biased region" description="Low complexity" evidence="7">
    <location>
        <begin position="1063"/>
        <end position="1075"/>
    </location>
</feature>
<accession>A0A7R9FKC0</accession>
<feature type="compositionally biased region" description="Polar residues" evidence="7">
    <location>
        <begin position="1076"/>
        <end position="1087"/>
    </location>
</feature>
<keyword evidence="4" id="KW-0833">Ubl conjugation pathway</keyword>
<dbReference type="GO" id="GO:0043130">
    <property type="term" value="F:ubiquitin binding"/>
    <property type="evidence" value="ECO:0007669"/>
    <property type="project" value="TreeGrafter"/>
</dbReference>
<feature type="region of interest" description="Disordered" evidence="7">
    <location>
        <begin position="416"/>
        <end position="435"/>
    </location>
</feature>
<feature type="compositionally biased region" description="Low complexity" evidence="7">
    <location>
        <begin position="1627"/>
        <end position="1645"/>
    </location>
</feature>
<feature type="compositionally biased region" description="Polar residues" evidence="7">
    <location>
        <begin position="599"/>
        <end position="612"/>
    </location>
</feature>
<feature type="domain" description="Ubiquitin-like" evidence="8">
    <location>
        <begin position="1767"/>
        <end position="1831"/>
    </location>
</feature>
<evidence type="ECO:0000256" key="2">
    <source>
        <dbReference type="ARBA" id="ARBA00022723"/>
    </source>
</evidence>
<dbReference type="InterPro" id="IPR001876">
    <property type="entry name" value="Znf_RanBP2"/>
</dbReference>
<feature type="region of interest" description="Disordered" evidence="7">
    <location>
        <begin position="868"/>
        <end position="898"/>
    </location>
</feature>
<feature type="region of interest" description="Disordered" evidence="7">
    <location>
        <begin position="1622"/>
        <end position="1679"/>
    </location>
</feature>
<keyword evidence="5" id="KW-0862">Zinc</keyword>
<evidence type="ECO:0000256" key="5">
    <source>
        <dbReference type="ARBA" id="ARBA00022833"/>
    </source>
</evidence>
<evidence type="ECO:0000259" key="8">
    <source>
        <dbReference type="PROSITE" id="PS50053"/>
    </source>
</evidence>
<keyword evidence="3 6" id="KW-0863">Zinc-finger</keyword>
<dbReference type="PANTHER" id="PTHR22770">
    <property type="entry name" value="UBIQUITIN CONJUGATING ENZYME 7 INTERACTING PROTEIN-RELATED"/>
    <property type="match status" value="1"/>
</dbReference>
<dbReference type="InterPro" id="IPR029071">
    <property type="entry name" value="Ubiquitin-like_domsf"/>
</dbReference>
<feature type="compositionally biased region" description="Acidic residues" evidence="7">
    <location>
        <begin position="1890"/>
        <end position="1911"/>
    </location>
</feature>
<dbReference type="Pfam" id="PF00240">
    <property type="entry name" value="ubiquitin"/>
    <property type="match status" value="1"/>
</dbReference>
<feature type="compositionally biased region" description="Polar residues" evidence="7">
    <location>
        <begin position="2006"/>
        <end position="2034"/>
    </location>
</feature>
<evidence type="ECO:0008006" key="11">
    <source>
        <dbReference type="Google" id="ProtNLM"/>
    </source>
</evidence>
<feature type="compositionally biased region" description="Polar residues" evidence="7">
    <location>
        <begin position="564"/>
        <end position="577"/>
    </location>
</feature>
<feature type="region of interest" description="Disordered" evidence="7">
    <location>
        <begin position="1048"/>
        <end position="1087"/>
    </location>
</feature>
<dbReference type="InterPro" id="IPR051628">
    <property type="entry name" value="LUBAC_E3_Ligases"/>
</dbReference>
<dbReference type="GO" id="GO:0004842">
    <property type="term" value="F:ubiquitin-protein transferase activity"/>
    <property type="evidence" value="ECO:0007669"/>
    <property type="project" value="TreeGrafter"/>
</dbReference>
<reference evidence="10" key="1">
    <citation type="submission" date="2020-11" db="EMBL/GenBank/DDBJ databases">
        <authorList>
            <person name="Tran Van P."/>
        </authorList>
    </citation>
    <scope>NUCLEOTIDE SEQUENCE</scope>
</reference>
<feature type="compositionally biased region" description="Acidic residues" evidence="7">
    <location>
        <begin position="360"/>
        <end position="370"/>
    </location>
</feature>
<evidence type="ECO:0000256" key="7">
    <source>
        <dbReference type="SAM" id="MobiDB-lite"/>
    </source>
</evidence>
<evidence type="ECO:0000259" key="9">
    <source>
        <dbReference type="PROSITE" id="PS50199"/>
    </source>
</evidence>
<feature type="compositionally biased region" description="Low complexity" evidence="7">
    <location>
        <begin position="1653"/>
        <end position="1676"/>
    </location>
</feature>
<organism evidence="10">
    <name type="scientific">Timema tahoe</name>
    <dbReference type="NCBI Taxonomy" id="61484"/>
    <lineage>
        <taxon>Eukaryota</taxon>
        <taxon>Metazoa</taxon>
        <taxon>Ecdysozoa</taxon>
        <taxon>Arthropoda</taxon>
        <taxon>Hexapoda</taxon>
        <taxon>Insecta</taxon>
        <taxon>Pterygota</taxon>
        <taxon>Neoptera</taxon>
        <taxon>Polyneoptera</taxon>
        <taxon>Phasmatodea</taxon>
        <taxon>Timematodea</taxon>
        <taxon>Timematoidea</taxon>
        <taxon>Timematidae</taxon>
        <taxon>Timema</taxon>
    </lineage>
</organism>
<dbReference type="GO" id="GO:0071797">
    <property type="term" value="C:LUBAC complex"/>
    <property type="evidence" value="ECO:0007669"/>
    <property type="project" value="TreeGrafter"/>
</dbReference>
<proteinExistence type="predicted"/>
<evidence type="ECO:0000313" key="10">
    <source>
        <dbReference type="EMBL" id="CAD7454358.1"/>
    </source>
</evidence>
<comment type="pathway">
    <text evidence="1">Protein modification; protein ubiquitination.</text>
</comment>
<feature type="region of interest" description="Disordered" evidence="7">
    <location>
        <begin position="60"/>
        <end position="147"/>
    </location>
</feature>
<dbReference type="GO" id="GO:0097039">
    <property type="term" value="P:protein linear polyubiquitination"/>
    <property type="evidence" value="ECO:0007669"/>
    <property type="project" value="TreeGrafter"/>
</dbReference>
<evidence type="ECO:0000256" key="6">
    <source>
        <dbReference type="PROSITE-ProRule" id="PRU00322"/>
    </source>
</evidence>
<dbReference type="PROSITE" id="PS50199">
    <property type="entry name" value="ZF_RANBP2_2"/>
    <property type="match status" value="1"/>
</dbReference>
<evidence type="ECO:0000256" key="4">
    <source>
        <dbReference type="ARBA" id="ARBA00022786"/>
    </source>
</evidence>
<sequence length="2136" mass="235447">MEKSGSSSSSEFEEELENACPVLVANTVARRKRVWVHQVNLKRKEKGELYHLVKELKEHPRKSLQHDKGSAELTPVVQPPPTFPRSKGVTKVTAPVRPFRRASPEDKPVTTAPLPAVRRRRLLPQEEPELETPVPTQQPKPAKRAGKHLRKIYPTVEEEQEENPKPVERIVAKVQPQVKDPVLKTSPAVQYLIDKNCLDEIQESSDQKLKVNSVQKVIKIAQEYQELKSKAVGIKNVPSPDKDIEVVVNNIPKLSPVIKVLDSPKCSIESDTTEVTDTKVLDATKDNSKPSAFVPFARANTLTSCTSGDYSEYSWYDAKSDKTYEFMDCGSGFYETVEVVSGSAIGENGGESRGSKDTIVPEDSDEDSADSDVHIERMNHVNNQSTKRYQDEGLAEDTTPVADTVYLDQVRRRVKSGSYINGEPTSPTSSTSRKEKTSSGFFSFLRWFRKNKDGDDESEDVANREFEEGLSFPTAPSTPELLRSHSSSCGSVDTLFSTATATSFAFITPTCYRPFGGSNQPEKIIAVGPDTDTYRNRLRHRDRVRELDRNLTLRKKYRLFGSNTLLRSAPNTPNASPVSEKRSEVLRNNSESNDKLQPKQPNTSPGSQNSSFGKKKRKAPIPPAHPLSKLCDSLPNTLENKCKAKRKSMENDDASSLKRLYHRRTASESSKDKKSGAYCHVKGKRKAPPPPITFEQQNGISTLEKLQHQFSSIGKKKRPAPRPPIIEGHIKQEITVSKKESKEIQTINKEGDNKSLTGKLSSEEKERLIANIAKLKAHAERKSISASPPPSPSSMDLGLKSQYEQVVCNDSLKLERGVLKSNKDVPKMEIGAAENKVAPVSPRPWYKRNFTGRDSGGGGIKRDIFKSLEKKKDKSKEEDWIPEGGIPRVVGTSVPNDGGSIGSSRFSFFSRLDRSDEKKKEDKRKSQVSMLANISELDREAAEIVQKEQAREQAMLAAQNAKFYSYPDEPRLKKLPIDDVDLALPVSSNVEVPKRSSARELISLFNSIGNVTKGIPTSNGTASGVVIEEIDDEPENASKTRAMYEANKLRRHHSPSPSIPTIAEQSETASSAASTVKTNPGSNRSSVNIPLDIATVKVTTQPPNTIHVKQPTVWACPRCTLENQRWKLTCEACGRWRPSNTEESNEITPTSNVTTEVKKETDINWENEIKKYFPNLDITANKTSQVNRKTDPKKDTKQVEELTKICNGLPSTFIGGKLKQDMEKEKKSRDESVEPIKLNAVINGGVAVFEEPDVDEVRKARLAFFNKTNTDGSQIDENSSEKTNEKLALNKLLCDENASDKGNEKLALNKLPFDENASAKANVKPGLNKLPLDENEQQKLREILKEMKNSLPKRPKKLVDKSDSMHIETIETKVTVPCKIKENVKEEKSQKLGAIKKVPKKTYEDIKSASNQKDSPASGVIKDKVPFQNGIVNEKAEALLITRKTVIEDIKVKKSGPQKTGKVSTSVQTNAVVRKVDSSQYSDQKKEGEFLSPTISAKNMLQISPDILPVTVEEYSTAIKDGVLYTSLSKDSKKIGTGTFELIRARDFANIEATKTGNEANVVHVYANITNPLIESSSPFQQSVVTSKQTPVIQIPQSVATGEKGLSADKAEVKLIQAIESSHGKVSKGSPRPSSSSGITSPELSSTRDARGSSIQSSRVSESSSCSMASASSGDNSEVEKLTAQLTLPKGLADFKANLEAEQKVEHNMNTLAINRLLRRLEAAIAGGQHMLAAGLAKDLARLKISCSVTRHRRSLDTSPASITVDMYVEDKVSHQGPIPLQVTPVLTVAQLKDKVEQEFEIPAGVQRWILGKLLASDDSKTLADHSISSGGCPIFLYLVAPDGDHEGEVTTAADPHPDPGSVTKQELVSKVESKDTPPGAKPGGGWYYNDDDERYSFCEDTESELSEGEDIPQPAKQNPIIPGTATVAQLQQVTKVIKGQKEEEDSEELDDEDEEDSIEEETIPVVVVNDKPKVLVGPLSPTVPKFPLPGPSRQLSLVEQPDKPATSQTSMKSPTPATSQTAVVLKPVTNQSPKPFRPARREAKVEKQSAVAQAPVDKHLAQPAKPAAPPEQPTGTLKLVNSPTRPGCAACTTERPLKYVVPVEYRANDQELQRMQQEQQFDNELKQACWDIFKQ</sequence>
<feature type="region of interest" description="Disordered" evidence="7">
    <location>
        <begin position="564"/>
        <end position="676"/>
    </location>
</feature>
<feature type="domain" description="RanBP2-type" evidence="9">
    <location>
        <begin position="1110"/>
        <end position="1139"/>
    </location>
</feature>
<protein>
    <recommendedName>
        <fullName evidence="11">RanBP-type and C3HC4-type zinc finger-containing protein 1</fullName>
    </recommendedName>
</protein>
<evidence type="ECO:0000256" key="1">
    <source>
        <dbReference type="ARBA" id="ARBA00004906"/>
    </source>
</evidence>
<dbReference type="GO" id="GO:0043161">
    <property type="term" value="P:proteasome-mediated ubiquitin-dependent protein catabolic process"/>
    <property type="evidence" value="ECO:0007669"/>
    <property type="project" value="TreeGrafter"/>
</dbReference>
<dbReference type="Gene3D" id="3.10.20.90">
    <property type="entry name" value="Phosphatidylinositol 3-kinase Catalytic Subunit, Chain A, domain 1"/>
    <property type="match status" value="1"/>
</dbReference>